<dbReference type="GeneID" id="20342532"/>
<evidence type="ECO:0000313" key="2">
    <source>
        <dbReference type="EMBL" id="EJT82100.1"/>
    </source>
</evidence>
<reference evidence="3" key="5">
    <citation type="submission" date="2018-04" db="UniProtKB">
        <authorList>
            <consortium name="EnsemblFungi"/>
        </authorList>
    </citation>
    <scope>IDENTIFICATION</scope>
    <source>
        <strain evidence="3">R3-111a-1</strain>
    </source>
</reference>
<evidence type="ECO:0000256" key="1">
    <source>
        <dbReference type="SAM" id="SignalP"/>
    </source>
</evidence>
<feature type="signal peptide" evidence="1">
    <location>
        <begin position="1"/>
        <end position="24"/>
    </location>
</feature>
<organism evidence="2">
    <name type="scientific">Gaeumannomyces tritici (strain R3-111a-1)</name>
    <name type="common">Wheat and barley take-all root rot fungus</name>
    <name type="synonym">Gaeumannomyces graminis var. tritici</name>
    <dbReference type="NCBI Taxonomy" id="644352"/>
    <lineage>
        <taxon>Eukaryota</taxon>
        <taxon>Fungi</taxon>
        <taxon>Dikarya</taxon>
        <taxon>Ascomycota</taxon>
        <taxon>Pezizomycotina</taxon>
        <taxon>Sordariomycetes</taxon>
        <taxon>Sordariomycetidae</taxon>
        <taxon>Magnaporthales</taxon>
        <taxon>Magnaporthaceae</taxon>
        <taxon>Gaeumannomyces</taxon>
    </lineage>
</organism>
<reference evidence="3" key="4">
    <citation type="journal article" date="2015" name="G3 (Bethesda)">
        <title>Genome sequences of three phytopathogenic species of the Magnaporthaceae family of fungi.</title>
        <authorList>
            <person name="Okagaki L.H."/>
            <person name="Nunes C.C."/>
            <person name="Sailsbery J."/>
            <person name="Clay B."/>
            <person name="Brown D."/>
            <person name="John T."/>
            <person name="Oh Y."/>
            <person name="Young N."/>
            <person name="Fitzgerald M."/>
            <person name="Haas B.J."/>
            <person name="Zeng Q."/>
            <person name="Young S."/>
            <person name="Adiconis X."/>
            <person name="Fan L."/>
            <person name="Levin J.Z."/>
            <person name="Mitchell T.K."/>
            <person name="Okubara P.A."/>
            <person name="Farman M.L."/>
            <person name="Kohn L.M."/>
            <person name="Birren B."/>
            <person name="Ma L.-J."/>
            <person name="Dean R.A."/>
        </authorList>
    </citation>
    <scope>NUCLEOTIDE SEQUENCE</scope>
    <source>
        <strain evidence="3">R3-111a-1</strain>
    </source>
</reference>
<keyword evidence="4" id="KW-1185">Reference proteome</keyword>
<dbReference type="Proteomes" id="UP000006039">
    <property type="component" value="Unassembled WGS sequence"/>
</dbReference>
<dbReference type="AlphaFoldDB" id="J3NLC6"/>
<reference evidence="2" key="3">
    <citation type="submission" date="2010-09" db="EMBL/GenBank/DDBJ databases">
        <title>Annotation of Gaeumannomyces graminis var. tritici R3-111a-1.</title>
        <authorList>
            <consortium name="The Broad Institute Genome Sequencing Platform"/>
            <person name="Ma L.-J."/>
            <person name="Dead R."/>
            <person name="Young S.K."/>
            <person name="Zeng Q."/>
            <person name="Gargeya S."/>
            <person name="Fitzgerald M."/>
            <person name="Haas B."/>
            <person name="Abouelleil A."/>
            <person name="Alvarado L."/>
            <person name="Arachchi H.M."/>
            <person name="Berlin A."/>
            <person name="Brown A."/>
            <person name="Chapman S.B."/>
            <person name="Chen Z."/>
            <person name="Dunbar C."/>
            <person name="Freedman E."/>
            <person name="Gearin G."/>
            <person name="Gellesch M."/>
            <person name="Goldberg J."/>
            <person name="Griggs A."/>
            <person name="Gujja S."/>
            <person name="Heiman D."/>
            <person name="Howarth C."/>
            <person name="Larson L."/>
            <person name="Lui A."/>
            <person name="MacDonald P.J.P."/>
            <person name="Mehta T."/>
            <person name="Montmayeur A."/>
            <person name="Murphy C."/>
            <person name="Neiman D."/>
            <person name="Pearson M."/>
            <person name="Priest M."/>
            <person name="Roberts A."/>
            <person name="Saif S."/>
            <person name="Shea T."/>
            <person name="Shenoy N."/>
            <person name="Sisk P."/>
            <person name="Stolte C."/>
            <person name="Sykes S."/>
            <person name="Yandava C."/>
            <person name="Wortman J."/>
            <person name="Nusbaum C."/>
            <person name="Birren B."/>
        </authorList>
    </citation>
    <scope>NUCLEOTIDE SEQUENCE</scope>
    <source>
        <strain evidence="2">R3-111a-1</strain>
    </source>
</reference>
<feature type="chain" id="PRO_5015094210" evidence="1">
    <location>
        <begin position="25"/>
        <end position="70"/>
    </location>
</feature>
<gene>
    <name evidence="3" type="primary">20342532</name>
    <name evidence="2" type="ORF">GGTG_02074</name>
</gene>
<evidence type="ECO:0000313" key="3">
    <source>
        <dbReference type="EnsemblFungi" id="EJT82100"/>
    </source>
</evidence>
<reference evidence="2" key="2">
    <citation type="submission" date="2010-07" db="EMBL/GenBank/DDBJ databases">
        <authorList>
            <consortium name="The Broad Institute Genome Sequencing Platform"/>
            <consortium name="Broad Institute Genome Sequencing Center for Infectious Disease"/>
            <person name="Ma L.-J."/>
            <person name="Dead R."/>
            <person name="Young S."/>
            <person name="Zeng Q."/>
            <person name="Koehrsen M."/>
            <person name="Alvarado L."/>
            <person name="Berlin A."/>
            <person name="Chapman S.B."/>
            <person name="Chen Z."/>
            <person name="Freedman E."/>
            <person name="Gellesch M."/>
            <person name="Goldberg J."/>
            <person name="Griggs A."/>
            <person name="Gujja S."/>
            <person name="Heilman E.R."/>
            <person name="Heiman D."/>
            <person name="Hepburn T."/>
            <person name="Howarth C."/>
            <person name="Jen D."/>
            <person name="Larson L."/>
            <person name="Mehta T."/>
            <person name="Neiman D."/>
            <person name="Pearson M."/>
            <person name="Roberts A."/>
            <person name="Saif S."/>
            <person name="Shea T."/>
            <person name="Shenoy N."/>
            <person name="Sisk P."/>
            <person name="Stolte C."/>
            <person name="Sykes S."/>
            <person name="Walk T."/>
            <person name="White J."/>
            <person name="Yandava C."/>
            <person name="Haas B."/>
            <person name="Nusbaum C."/>
            <person name="Birren B."/>
        </authorList>
    </citation>
    <scope>NUCLEOTIDE SEQUENCE</scope>
    <source>
        <strain evidence="2">R3-111a-1</strain>
    </source>
</reference>
<dbReference type="EnsemblFungi" id="EJT82100">
    <property type="protein sequence ID" value="EJT82100"/>
    <property type="gene ID" value="GGTG_02074"/>
</dbReference>
<dbReference type="HOGENOM" id="CLU_2757919_0_0_1"/>
<sequence>MGGNRRAWQGILLIGLLPSDLHLGRRPVERLGTQLAHTLKTHDATGIVADAMAAGLGMPVWASGLMWNPL</sequence>
<name>J3NLC6_GAET3</name>
<reference evidence="4" key="1">
    <citation type="submission" date="2010-07" db="EMBL/GenBank/DDBJ databases">
        <title>The genome sequence of Gaeumannomyces graminis var. tritici strain R3-111a-1.</title>
        <authorList>
            <consortium name="The Broad Institute Genome Sequencing Platform"/>
            <person name="Ma L.-J."/>
            <person name="Dead R."/>
            <person name="Young S."/>
            <person name="Zeng Q."/>
            <person name="Koehrsen M."/>
            <person name="Alvarado L."/>
            <person name="Berlin A."/>
            <person name="Chapman S.B."/>
            <person name="Chen Z."/>
            <person name="Freedman E."/>
            <person name="Gellesch M."/>
            <person name="Goldberg J."/>
            <person name="Griggs A."/>
            <person name="Gujja S."/>
            <person name="Heilman E.R."/>
            <person name="Heiman D."/>
            <person name="Hepburn T."/>
            <person name="Howarth C."/>
            <person name="Jen D."/>
            <person name="Larson L."/>
            <person name="Mehta T."/>
            <person name="Neiman D."/>
            <person name="Pearson M."/>
            <person name="Roberts A."/>
            <person name="Saif S."/>
            <person name="Shea T."/>
            <person name="Shenoy N."/>
            <person name="Sisk P."/>
            <person name="Stolte C."/>
            <person name="Sykes S."/>
            <person name="Walk T."/>
            <person name="White J."/>
            <person name="Yandava C."/>
            <person name="Haas B."/>
            <person name="Nusbaum C."/>
            <person name="Birren B."/>
        </authorList>
    </citation>
    <scope>NUCLEOTIDE SEQUENCE [LARGE SCALE GENOMIC DNA]</scope>
    <source>
        <strain evidence="4">R3-111a-1</strain>
    </source>
</reference>
<proteinExistence type="predicted"/>
<protein>
    <submittedName>
        <fullName evidence="2 3">Uncharacterized protein</fullName>
    </submittedName>
</protein>
<evidence type="ECO:0000313" key="4">
    <source>
        <dbReference type="Proteomes" id="UP000006039"/>
    </source>
</evidence>
<dbReference type="EMBL" id="GL385395">
    <property type="protein sequence ID" value="EJT82100.1"/>
    <property type="molecule type" value="Genomic_DNA"/>
</dbReference>
<accession>J3NLC6</accession>
<dbReference type="RefSeq" id="XP_009218109.1">
    <property type="nucleotide sequence ID" value="XM_009219845.1"/>
</dbReference>
<dbReference type="VEuPathDB" id="FungiDB:GGTG_02074"/>
<keyword evidence="1" id="KW-0732">Signal</keyword>